<name>A0A520S273_9GAMM</name>
<evidence type="ECO:0000256" key="1">
    <source>
        <dbReference type="ARBA" id="ARBA00023002"/>
    </source>
</evidence>
<dbReference type="EMBL" id="SHAG01000010">
    <property type="protein sequence ID" value="RZO76572.1"/>
    <property type="molecule type" value="Genomic_DNA"/>
</dbReference>
<dbReference type="InterPro" id="IPR001509">
    <property type="entry name" value="Epimerase_deHydtase"/>
</dbReference>
<comment type="similarity">
    <text evidence="2">Belongs to the NAD(P)-dependent epimerase/dehydratase family. Dihydroflavonol-4-reductase subfamily.</text>
</comment>
<gene>
    <name evidence="4" type="ORF">EVA68_03935</name>
</gene>
<proteinExistence type="inferred from homology"/>
<dbReference type="SUPFAM" id="SSF51735">
    <property type="entry name" value="NAD(P)-binding Rossmann-fold domains"/>
    <property type="match status" value="1"/>
</dbReference>
<accession>A0A520S273</accession>
<keyword evidence="1" id="KW-0560">Oxidoreductase</keyword>
<evidence type="ECO:0000259" key="3">
    <source>
        <dbReference type="Pfam" id="PF01370"/>
    </source>
</evidence>
<evidence type="ECO:0000256" key="2">
    <source>
        <dbReference type="ARBA" id="ARBA00023445"/>
    </source>
</evidence>
<dbReference type="Gene3D" id="3.40.50.720">
    <property type="entry name" value="NAD(P)-binding Rossmann-like Domain"/>
    <property type="match status" value="1"/>
</dbReference>
<evidence type="ECO:0000313" key="4">
    <source>
        <dbReference type="EMBL" id="RZO76572.1"/>
    </source>
</evidence>
<dbReference type="PANTHER" id="PTHR10366">
    <property type="entry name" value="NAD DEPENDENT EPIMERASE/DEHYDRATASE"/>
    <property type="match status" value="1"/>
</dbReference>
<feature type="domain" description="NAD-dependent epimerase/dehydratase" evidence="3">
    <location>
        <begin position="22"/>
        <end position="274"/>
    </location>
</feature>
<evidence type="ECO:0000313" key="5">
    <source>
        <dbReference type="Proteomes" id="UP000316199"/>
    </source>
</evidence>
<organism evidence="4 5">
    <name type="scientific">OM182 bacterium</name>
    <dbReference type="NCBI Taxonomy" id="2510334"/>
    <lineage>
        <taxon>Bacteria</taxon>
        <taxon>Pseudomonadati</taxon>
        <taxon>Pseudomonadota</taxon>
        <taxon>Gammaproteobacteria</taxon>
        <taxon>OMG group</taxon>
        <taxon>OM182 clade</taxon>
    </lineage>
</organism>
<dbReference type="Proteomes" id="UP000316199">
    <property type="component" value="Unassembled WGS sequence"/>
</dbReference>
<dbReference type="AlphaFoldDB" id="A0A520S273"/>
<sequence length="376" mass="40681">MIKFPTFRSVSVAAIACKDGPVAVTGCSGFTGGHLVRELVIHGYHVRACLRDSRSWRGQDCIRYLQGLPNVEIYDGCDLFLPGSYNDAFNGCSGVFHAAAVLGNSADGKSQPLGSGEVQDDVYIGGLSGTQNVIDAVNASGSVRRLIYTSSTAAVRPNTGDQIVPDGYEWTETDWASDKGKSNSKFEAYARSKVDVEHLVNKSAAASEYWDAITINPSMICGPILFKAQVGQWIEQIGRLASGKEPNFPDRYDKYYDIIDVRDLVKVQRLAIESSVDHNNSSGGARYIMAGTGGHSTMRLGTDILKVISSQFPNFIIGEPAMTKSNGEPISISANTINDCKKAKSVLGATIRPIEQTIRDIVESQIEFGVIKPTIR</sequence>
<dbReference type="InterPro" id="IPR036291">
    <property type="entry name" value="NAD(P)-bd_dom_sf"/>
</dbReference>
<protein>
    <submittedName>
        <fullName evidence="4">NAD-dependent epimerase/dehydratase family protein</fullName>
    </submittedName>
</protein>
<dbReference type="Pfam" id="PF01370">
    <property type="entry name" value="Epimerase"/>
    <property type="match status" value="1"/>
</dbReference>
<dbReference type="GO" id="GO:0016616">
    <property type="term" value="F:oxidoreductase activity, acting on the CH-OH group of donors, NAD or NADP as acceptor"/>
    <property type="evidence" value="ECO:0007669"/>
    <property type="project" value="TreeGrafter"/>
</dbReference>
<dbReference type="PANTHER" id="PTHR10366:SF564">
    <property type="entry name" value="STEROL-4-ALPHA-CARBOXYLATE 3-DEHYDROGENASE, DECARBOXYLATING"/>
    <property type="match status" value="1"/>
</dbReference>
<comment type="caution">
    <text evidence="4">The sequence shown here is derived from an EMBL/GenBank/DDBJ whole genome shotgun (WGS) entry which is preliminary data.</text>
</comment>
<reference evidence="4 5" key="1">
    <citation type="submission" date="2019-02" db="EMBL/GenBank/DDBJ databases">
        <title>Prokaryotic population dynamics and viral predation in marine succession experiment using metagenomics: the confinement effect.</title>
        <authorList>
            <person name="Haro-Moreno J.M."/>
            <person name="Rodriguez-Valera F."/>
            <person name="Lopez-Perez M."/>
        </authorList>
    </citation>
    <scope>NUCLEOTIDE SEQUENCE [LARGE SCALE GENOMIC DNA]</scope>
    <source>
        <strain evidence="4">MED-G157</strain>
    </source>
</reference>
<dbReference type="InterPro" id="IPR050425">
    <property type="entry name" value="NAD(P)_dehydrat-like"/>
</dbReference>